<dbReference type="EMBL" id="JALZWP010000002">
    <property type="protein sequence ID" value="MCL1627843.1"/>
    <property type="molecule type" value="Genomic_DNA"/>
</dbReference>
<accession>A0ABT0LZ19</accession>
<gene>
    <name evidence="2" type="ORF">M3N55_03800</name>
</gene>
<keyword evidence="3" id="KW-1185">Reference proteome</keyword>
<dbReference type="RefSeq" id="WP_249056517.1">
    <property type="nucleotide sequence ID" value="NZ_JALZWP010000002.1"/>
</dbReference>
<evidence type="ECO:0000256" key="1">
    <source>
        <dbReference type="SAM" id="SignalP"/>
    </source>
</evidence>
<reference evidence="2 3" key="1">
    <citation type="submission" date="2022-05" db="EMBL/GenBank/DDBJ databases">
        <title>Seasonal and diel survey of microbial diversity of the Tyrrhenian coast.</title>
        <authorList>
            <person name="Gattoni G."/>
            <person name="Corral P."/>
        </authorList>
    </citation>
    <scope>NUCLEOTIDE SEQUENCE [LARGE SCALE GENOMIC DNA]</scope>
    <source>
        <strain evidence="2 3">V10</strain>
    </source>
</reference>
<proteinExistence type="predicted"/>
<organism evidence="2 3">
    <name type="scientific">Roseinatronobacter domitianus</name>
    <dbReference type="NCBI Taxonomy" id="2940293"/>
    <lineage>
        <taxon>Bacteria</taxon>
        <taxon>Pseudomonadati</taxon>
        <taxon>Pseudomonadota</taxon>
        <taxon>Alphaproteobacteria</taxon>
        <taxon>Rhodobacterales</taxon>
        <taxon>Paracoccaceae</taxon>
        <taxon>Roseinatronobacter</taxon>
    </lineage>
</organism>
<keyword evidence="1" id="KW-0732">Signal</keyword>
<dbReference type="Proteomes" id="UP001202550">
    <property type="component" value="Unassembled WGS sequence"/>
</dbReference>
<feature type="signal peptide" evidence="1">
    <location>
        <begin position="1"/>
        <end position="24"/>
    </location>
</feature>
<evidence type="ECO:0000313" key="3">
    <source>
        <dbReference type="Proteomes" id="UP001202550"/>
    </source>
</evidence>
<evidence type="ECO:0000313" key="2">
    <source>
        <dbReference type="EMBL" id="MCL1627843.1"/>
    </source>
</evidence>
<sequence>MLSLATPFAVAVLLAVGSVGFASSHQTGVGADKYVICTGYGLVTITVDRQGNRVAEGVPCPDSIALSAGLPVLPVADAFEYLSVARILANAQGVLVRAQTTDAWRDARAPPATVFA</sequence>
<comment type="caution">
    <text evidence="2">The sequence shown here is derived from an EMBL/GenBank/DDBJ whole genome shotgun (WGS) entry which is preliminary data.</text>
</comment>
<name>A0ABT0LZ19_9RHOB</name>
<feature type="chain" id="PRO_5047135472" evidence="1">
    <location>
        <begin position="25"/>
        <end position="116"/>
    </location>
</feature>
<protein>
    <submittedName>
        <fullName evidence="2">Uncharacterized protein</fullName>
    </submittedName>
</protein>